<proteinExistence type="predicted"/>
<dbReference type="RefSeq" id="XP_070890668.1">
    <property type="nucleotide sequence ID" value="XM_071028080.1"/>
</dbReference>
<dbReference type="PANTHER" id="PTHR15549:SF26">
    <property type="entry name" value="AXIAL BUDDING PATTERN PROTEIN 2-RELATED"/>
    <property type="match status" value="1"/>
</dbReference>
<evidence type="ECO:0008006" key="9">
    <source>
        <dbReference type="Google" id="ProtNLM"/>
    </source>
</evidence>
<dbReference type="EMBL" id="JBFXLQ010000003">
    <property type="protein sequence ID" value="KAL2871689.1"/>
    <property type="molecule type" value="Genomic_DNA"/>
</dbReference>
<dbReference type="GeneID" id="98143152"/>
<organism evidence="7 8">
    <name type="scientific">Aspergillus lucknowensis</name>
    <dbReference type="NCBI Taxonomy" id="176173"/>
    <lineage>
        <taxon>Eukaryota</taxon>
        <taxon>Fungi</taxon>
        <taxon>Dikarya</taxon>
        <taxon>Ascomycota</taxon>
        <taxon>Pezizomycotina</taxon>
        <taxon>Eurotiomycetes</taxon>
        <taxon>Eurotiomycetidae</taxon>
        <taxon>Eurotiales</taxon>
        <taxon>Aspergillaceae</taxon>
        <taxon>Aspergillus</taxon>
        <taxon>Aspergillus subgen. Nidulantes</taxon>
    </lineage>
</organism>
<name>A0ABR4M515_9EURO</name>
<feature type="transmembrane region" description="Helical" evidence="6">
    <location>
        <begin position="195"/>
        <end position="220"/>
    </location>
</feature>
<evidence type="ECO:0000256" key="3">
    <source>
        <dbReference type="ARBA" id="ARBA00022989"/>
    </source>
</evidence>
<evidence type="ECO:0000313" key="7">
    <source>
        <dbReference type="EMBL" id="KAL2871689.1"/>
    </source>
</evidence>
<evidence type="ECO:0000256" key="4">
    <source>
        <dbReference type="ARBA" id="ARBA00023136"/>
    </source>
</evidence>
<accession>A0ABR4M515</accession>
<keyword evidence="4 6" id="KW-0472">Membrane</keyword>
<feature type="compositionally biased region" description="Low complexity" evidence="5">
    <location>
        <begin position="135"/>
        <end position="178"/>
    </location>
</feature>
<keyword evidence="3 6" id="KW-1133">Transmembrane helix</keyword>
<reference evidence="7 8" key="1">
    <citation type="submission" date="2024-07" db="EMBL/GenBank/DDBJ databases">
        <title>Section-level genome sequencing and comparative genomics of Aspergillus sections Usti and Cavernicolus.</title>
        <authorList>
            <consortium name="Lawrence Berkeley National Laboratory"/>
            <person name="Nybo J.L."/>
            <person name="Vesth T.C."/>
            <person name="Theobald S."/>
            <person name="Frisvad J.C."/>
            <person name="Larsen T.O."/>
            <person name="Kjaerboelling I."/>
            <person name="Rothschild-Mancinelli K."/>
            <person name="Lyhne E.K."/>
            <person name="Kogle M.E."/>
            <person name="Barry K."/>
            <person name="Clum A."/>
            <person name="Na H."/>
            <person name="Ledsgaard L."/>
            <person name="Lin J."/>
            <person name="Lipzen A."/>
            <person name="Kuo A."/>
            <person name="Riley R."/>
            <person name="Mondo S."/>
            <person name="Labutti K."/>
            <person name="Haridas S."/>
            <person name="Pangalinan J."/>
            <person name="Salamov A.A."/>
            <person name="Simmons B.A."/>
            <person name="Magnuson J.K."/>
            <person name="Chen J."/>
            <person name="Drula E."/>
            <person name="Henrissat B."/>
            <person name="Wiebenga A."/>
            <person name="Lubbers R.J."/>
            <person name="Gomes A.C."/>
            <person name="Macurrencykelacurrency M.R."/>
            <person name="Stajich J."/>
            <person name="Grigoriev I.V."/>
            <person name="Mortensen U.H."/>
            <person name="De Vries R.P."/>
            <person name="Baker S.E."/>
            <person name="Andersen M.R."/>
        </authorList>
    </citation>
    <scope>NUCLEOTIDE SEQUENCE [LARGE SCALE GENOMIC DNA]</scope>
    <source>
        <strain evidence="7 8">CBS 449.75</strain>
    </source>
</reference>
<dbReference type="InterPro" id="IPR051694">
    <property type="entry name" value="Immunoregulatory_rcpt-like"/>
</dbReference>
<evidence type="ECO:0000256" key="6">
    <source>
        <dbReference type="SAM" id="Phobius"/>
    </source>
</evidence>
<comment type="subcellular location">
    <subcellularLocation>
        <location evidence="1">Membrane</location>
        <topology evidence="1">Single-pass membrane protein</topology>
    </subcellularLocation>
</comment>
<comment type="caution">
    <text evidence="7">The sequence shown here is derived from an EMBL/GenBank/DDBJ whole genome shotgun (WGS) entry which is preliminary data.</text>
</comment>
<sequence>MATPAESVRTITTTFVPPADETSVVGYYSSGTGVGTIVCESQYEYLISGTDGICCPTAAAGGCGFKQRCSRSMVIYEDGSSATCANNNPCVSTTIYQREPENGWSATMAWCMIADNPTTIYRSFVGTQYVIGTPGDETLTTTSDSDPTETESTPTTTPTDTTLTTTTSPSSGLSGSSGAQRTADPEPDDDSGPNVGAIAGGVVGGVAGLALIVLALWFIFRRQRKKDAEVREIGAGYTAPEPK</sequence>
<feature type="region of interest" description="Disordered" evidence="5">
    <location>
        <begin position="135"/>
        <end position="195"/>
    </location>
</feature>
<evidence type="ECO:0000256" key="1">
    <source>
        <dbReference type="ARBA" id="ARBA00004167"/>
    </source>
</evidence>
<evidence type="ECO:0000256" key="5">
    <source>
        <dbReference type="SAM" id="MobiDB-lite"/>
    </source>
</evidence>
<dbReference type="PANTHER" id="PTHR15549">
    <property type="entry name" value="PAIRED IMMUNOGLOBULIN-LIKE TYPE 2 RECEPTOR"/>
    <property type="match status" value="1"/>
</dbReference>
<protein>
    <recommendedName>
        <fullName evidence="9">Mid2 domain-containing protein</fullName>
    </recommendedName>
</protein>
<evidence type="ECO:0000256" key="2">
    <source>
        <dbReference type="ARBA" id="ARBA00022692"/>
    </source>
</evidence>
<evidence type="ECO:0000313" key="8">
    <source>
        <dbReference type="Proteomes" id="UP001610432"/>
    </source>
</evidence>
<keyword evidence="2 6" id="KW-0812">Transmembrane</keyword>
<keyword evidence="8" id="KW-1185">Reference proteome</keyword>
<dbReference type="Proteomes" id="UP001610432">
    <property type="component" value="Unassembled WGS sequence"/>
</dbReference>
<gene>
    <name evidence="7" type="ORF">BJX67DRAFT_342806</name>
</gene>